<dbReference type="KEGG" id="aft:BBF96_10115"/>
<dbReference type="GO" id="GO:0003824">
    <property type="term" value="F:catalytic activity"/>
    <property type="evidence" value="ECO:0007669"/>
    <property type="project" value="InterPro"/>
</dbReference>
<evidence type="ECO:0000259" key="7">
    <source>
        <dbReference type="PROSITE" id="PS51918"/>
    </source>
</evidence>
<proteinExistence type="predicted"/>
<dbReference type="InterPro" id="IPR023404">
    <property type="entry name" value="rSAM_horseshoe"/>
</dbReference>
<evidence type="ECO:0000256" key="5">
    <source>
        <dbReference type="ARBA" id="ARBA00023014"/>
    </source>
</evidence>
<sequence>MKSKVLLVSPPFAQLEIPSIQISLLQTFLKENGFESVDTLHLYLFFADFVGIEAYHFFSKVPFVGEMFYVPFLNPKHAREKKHLIDQWIQKRAIEEIGQEVVIEEILEKIEKFHDWLFKNIDFSCYDLIGFTINFSQLIPALYLSREIKRRWPDKKIILGGSSVTGEVGLKILEIFKEIDFIISGEGEIPLLQFVNNFDTGNITNIAGLMYRIKDGVRYNRERYDFDMTQLPVCDYDQYFEQVKKCSSVLQKYVLYHQKIPVEFSRGCWWRRCTFCNLNLVHSYYKSKSIDQFVKEIKVLSDKYKKLDFIFLDNAPHPKYYRKFIDEVGKLGIDVHFTMEMKVNLLSKEDYQALYNAGWRTLQLGVESLSTRLLKKMNKGCRAIQNIEDIKHCQEIGIEPVYNLIHSMPNEDSKDLEETFEAISFIKHLCPPSGLPTFSLGYLCPIYNNYSEYNIKYIKPHYELTLMFPEEDIKKMIPYRYDFVREKERDYDINEFYDRIFKWIESHKKEDKPTLTYRDGGTFIVITDARTKPAKKITLDKNARDIYLYCDSIKSLKNIENHFKDIDPDEIKDVLNQFVNYKLMYREDNYYLSLALKES</sequence>
<evidence type="ECO:0000313" key="9">
    <source>
        <dbReference type="Proteomes" id="UP000267250"/>
    </source>
</evidence>
<evidence type="ECO:0000256" key="4">
    <source>
        <dbReference type="ARBA" id="ARBA00023004"/>
    </source>
</evidence>
<dbReference type="GO" id="GO:0046872">
    <property type="term" value="F:metal ion binding"/>
    <property type="evidence" value="ECO:0007669"/>
    <property type="project" value="UniProtKB-KW"/>
</dbReference>
<comment type="cofactor">
    <cofactor evidence="1">
        <name>[4Fe-4S] cluster</name>
        <dbReference type="ChEBI" id="CHEBI:49883"/>
    </cofactor>
</comment>
<name>A0A3S9SZD0_9FIRM</name>
<dbReference type="NCBIfam" id="TIGR03975">
    <property type="entry name" value="rSAM_ocin_1"/>
    <property type="match status" value="1"/>
</dbReference>
<feature type="domain" description="B12-binding" evidence="6">
    <location>
        <begin position="2"/>
        <end position="205"/>
    </location>
</feature>
<keyword evidence="5" id="KW-0411">Iron-sulfur</keyword>
<dbReference type="Pfam" id="PF04055">
    <property type="entry name" value="Radical_SAM"/>
    <property type="match status" value="1"/>
</dbReference>
<evidence type="ECO:0000259" key="6">
    <source>
        <dbReference type="PROSITE" id="PS51332"/>
    </source>
</evidence>
<dbReference type="AlphaFoldDB" id="A0A3S9SZD0"/>
<dbReference type="InterPro" id="IPR006638">
    <property type="entry name" value="Elp3/MiaA/NifB-like_rSAM"/>
</dbReference>
<evidence type="ECO:0000313" key="8">
    <source>
        <dbReference type="EMBL" id="AZR73706.1"/>
    </source>
</evidence>
<gene>
    <name evidence="8" type="ORF">BBF96_10115</name>
</gene>
<dbReference type="InterPro" id="IPR023984">
    <property type="entry name" value="rSAM_ocin_1"/>
</dbReference>
<dbReference type="GO" id="GO:0051536">
    <property type="term" value="F:iron-sulfur cluster binding"/>
    <property type="evidence" value="ECO:0007669"/>
    <property type="project" value="UniProtKB-KW"/>
</dbReference>
<reference evidence="8 9" key="1">
    <citation type="submission" date="2016-07" db="EMBL/GenBank/DDBJ databases">
        <title>Genome and transcriptome analysis of iron-reducing fermentative bacteria Anoxybacter fermentans.</title>
        <authorList>
            <person name="Zeng X."/>
            <person name="Shao Z."/>
        </authorList>
    </citation>
    <scope>NUCLEOTIDE SEQUENCE [LARGE SCALE GENOMIC DNA]</scope>
    <source>
        <strain evidence="8 9">DY22613</strain>
    </source>
</reference>
<accession>A0A3S9SZD0</accession>
<dbReference type="InterPro" id="IPR058240">
    <property type="entry name" value="rSAM_sf"/>
</dbReference>
<dbReference type="SUPFAM" id="SSF102114">
    <property type="entry name" value="Radical SAM enzymes"/>
    <property type="match status" value="1"/>
</dbReference>
<dbReference type="EMBL" id="CP016379">
    <property type="protein sequence ID" value="AZR73706.1"/>
    <property type="molecule type" value="Genomic_DNA"/>
</dbReference>
<dbReference type="PROSITE" id="PS51918">
    <property type="entry name" value="RADICAL_SAM"/>
    <property type="match status" value="1"/>
</dbReference>
<dbReference type="SFLD" id="SFLDS00029">
    <property type="entry name" value="Radical_SAM"/>
    <property type="match status" value="1"/>
</dbReference>
<evidence type="ECO:0000256" key="2">
    <source>
        <dbReference type="ARBA" id="ARBA00022691"/>
    </source>
</evidence>
<dbReference type="Gene3D" id="3.80.30.20">
    <property type="entry name" value="tm_1862 like domain"/>
    <property type="match status" value="1"/>
</dbReference>
<dbReference type="InterPro" id="IPR006158">
    <property type="entry name" value="Cobalamin-bd"/>
</dbReference>
<dbReference type="SFLD" id="SFLDF00324">
    <property type="entry name" value="bacteriocin_maturation"/>
    <property type="match status" value="1"/>
</dbReference>
<keyword evidence="2" id="KW-0949">S-adenosyl-L-methionine</keyword>
<keyword evidence="9" id="KW-1185">Reference proteome</keyword>
<protein>
    <submittedName>
        <fullName evidence="8">Uncharacterized protein</fullName>
    </submittedName>
</protein>
<dbReference type="SMART" id="SM00729">
    <property type="entry name" value="Elp3"/>
    <property type="match status" value="1"/>
</dbReference>
<dbReference type="PANTHER" id="PTHR43409">
    <property type="entry name" value="ANAEROBIC MAGNESIUM-PROTOPORPHYRIN IX MONOMETHYL ESTER CYCLASE-RELATED"/>
    <property type="match status" value="1"/>
</dbReference>
<dbReference type="PROSITE" id="PS51332">
    <property type="entry name" value="B12_BINDING"/>
    <property type="match status" value="1"/>
</dbReference>
<evidence type="ECO:0000256" key="1">
    <source>
        <dbReference type="ARBA" id="ARBA00001966"/>
    </source>
</evidence>
<keyword evidence="3" id="KW-0479">Metal-binding</keyword>
<dbReference type="RefSeq" id="WP_164731005.1">
    <property type="nucleotide sequence ID" value="NZ_CP016379.1"/>
</dbReference>
<dbReference type="InterPro" id="IPR051198">
    <property type="entry name" value="BchE-like"/>
</dbReference>
<evidence type="ECO:0000256" key="3">
    <source>
        <dbReference type="ARBA" id="ARBA00022723"/>
    </source>
</evidence>
<dbReference type="GO" id="GO:0031419">
    <property type="term" value="F:cobalamin binding"/>
    <property type="evidence" value="ECO:0007669"/>
    <property type="project" value="InterPro"/>
</dbReference>
<keyword evidence="4" id="KW-0408">Iron</keyword>
<dbReference type="Proteomes" id="UP000267250">
    <property type="component" value="Chromosome"/>
</dbReference>
<dbReference type="Gene3D" id="3.40.50.280">
    <property type="entry name" value="Cobalamin-binding domain"/>
    <property type="match status" value="1"/>
</dbReference>
<dbReference type="SFLD" id="SFLDG01082">
    <property type="entry name" value="B12-binding_domain_containing"/>
    <property type="match status" value="1"/>
</dbReference>
<feature type="domain" description="Radical SAM core" evidence="7">
    <location>
        <begin position="254"/>
        <end position="494"/>
    </location>
</feature>
<dbReference type="InterPro" id="IPR007197">
    <property type="entry name" value="rSAM"/>
</dbReference>
<organism evidence="8 9">
    <name type="scientific">Anoxybacter fermentans</name>
    <dbReference type="NCBI Taxonomy" id="1323375"/>
    <lineage>
        <taxon>Bacteria</taxon>
        <taxon>Bacillati</taxon>
        <taxon>Bacillota</taxon>
        <taxon>Clostridia</taxon>
        <taxon>Halanaerobiales</taxon>
        <taxon>Anoxybacter</taxon>
    </lineage>
</organism>